<gene>
    <name evidence="10" type="ORF">E1757_30115</name>
</gene>
<dbReference type="SUPFAM" id="SSF52540">
    <property type="entry name" value="P-loop containing nucleoside triphosphate hydrolases"/>
    <property type="match status" value="1"/>
</dbReference>
<dbReference type="InterPro" id="IPR050095">
    <property type="entry name" value="ECF_ABC_transporter_ATP-bd"/>
</dbReference>
<dbReference type="AlphaFoldDB" id="A0A4R5KDQ4"/>
<dbReference type="Gene3D" id="3.40.50.300">
    <property type="entry name" value="P-loop containing nucleotide triphosphate hydrolases"/>
    <property type="match status" value="1"/>
</dbReference>
<comment type="caution">
    <text evidence="10">The sequence shown here is derived from an EMBL/GenBank/DDBJ whole genome shotgun (WGS) entry which is preliminary data.</text>
</comment>
<dbReference type="InterPro" id="IPR015856">
    <property type="entry name" value="ABC_transpr_CbiO/EcfA_su"/>
</dbReference>
<dbReference type="OrthoDB" id="9784332at2"/>
<evidence type="ECO:0000313" key="11">
    <source>
        <dbReference type="Proteomes" id="UP000295636"/>
    </source>
</evidence>
<dbReference type="SMART" id="SM00382">
    <property type="entry name" value="AAA"/>
    <property type="match status" value="1"/>
</dbReference>
<evidence type="ECO:0000256" key="6">
    <source>
        <dbReference type="ARBA" id="ARBA00022840"/>
    </source>
</evidence>
<dbReference type="PROSITE" id="PS00211">
    <property type="entry name" value="ABC_TRANSPORTER_1"/>
    <property type="match status" value="1"/>
</dbReference>
<keyword evidence="8" id="KW-0472">Membrane</keyword>
<dbReference type="InterPro" id="IPR003593">
    <property type="entry name" value="AAA+_ATPase"/>
</dbReference>
<sequence length="275" mass="29576">MPIGAELIALDRVSFSYPSADGTVSVLNNINLTIRRGEWVAVAGTNGSGKSTLAKLMAGLIPAASGEISFAIREQPPVQLVFQNPGTQIIGETVFEDVCFGMENYGIPDSEMARRAMDALEQTGLSSMADMPVARLSGGQKQLLAVASCISVNPAVLIFDEATSMLDPLARQHVAQAAKRLHHLGATVVWITQWLDELSLADRVIAMDQGSIIFDGSPPDFFYKRNDQCQTGCDRLQFAPPYTVQVVLSLLDQGCKLREPLPITAAELGKAVSEL</sequence>
<dbReference type="Pfam" id="PF00005">
    <property type="entry name" value="ABC_tran"/>
    <property type="match status" value="1"/>
</dbReference>
<dbReference type="PROSITE" id="PS50893">
    <property type="entry name" value="ABC_TRANSPORTER_2"/>
    <property type="match status" value="1"/>
</dbReference>
<evidence type="ECO:0000313" key="10">
    <source>
        <dbReference type="EMBL" id="TDF92327.1"/>
    </source>
</evidence>
<keyword evidence="4" id="KW-1003">Cell membrane</keyword>
<comment type="subcellular location">
    <subcellularLocation>
        <location evidence="1">Cell membrane</location>
        <topology evidence="1">Peripheral membrane protein</topology>
    </subcellularLocation>
</comment>
<comment type="similarity">
    <text evidence="2">Belongs to the ABC transporter superfamily.</text>
</comment>
<dbReference type="PANTHER" id="PTHR43553">
    <property type="entry name" value="HEAVY METAL TRANSPORTER"/>
    <property type="match status" value="1"/>
</dbReference>
<evidence type="ECO:0000256" key="2">
    <source>
        <dbReference type="ARBA" id="ARBA00005417"/>
    </source>
</evidence>
<dbReference type="InterPro" id="IPR017871">
    <property type="entry name" value="ABC_transporter-like_CS"/>
</dbReference>
<evidence type="ECO:0000256" key="8">
    <source>
        <dbReference type="ARBA" id="ARBA00023136"/>
    </source>
</evidence>
<keyword evidence="6 10" id="KW-0067">ATP-binding</keyword>
<keyword evidence="11" id="KW-1185">Reference proteome</keyword>
<dbReference type="GO" id="GO:0042626">
    <property type="term" value="F:ATPase-coupled transmembrane transporter activity"/>
    <property type="evidence" value="ECO:0007669"/>
    <property type="project" value="TreeGrafter"/>
</dbReference>
<feature type="domain" description="ABC transporter" evidence="9">
    <location>
        <begin position="8"/>
        <end position="234"/>
    </location>
</feature>
<organism evidence="10 11">
    <name type="scientific">Paenibacillus piri</name>
    <dbReference type="NCBI Taxonomy" id="2547395"/>
    <lineage>
        <taxon>Bacteria</taxon>
        <taxon>Bacillati</taxon>
        <taxon>Bacillota</taxon>
        <taxon>Bacilli</taxon>
        <taxon>Bacillales</taxon>
        <taxon>Paenibacillaceae</taxon>
        <taxon>Paenibacillus</taxon>
    </lineage>
</organism>
<keyword evidence="3" id="KW-0813">Transport</keyword>
<dbReference type="GO" id="GO:0043190">
    <property type="term" value="C:ATP-binding cassette (ABC) transporter complex"/>
    <property type="evidence" value="ECO:0007669"/>
    <property type="project" value="TreeGrafter"/>
</dbReference>
<protein>
    <submittedName>
        <fullName evidence="10">ATP-binding cassette domain-containing protein</fullName>
    </submittedName>
</protein>
<dbReference type="GO" id="GO:0005524">
    <property type="term" value="F:ATP binding"/>
    <property type="evidence" value="ECO:0007669"/>
    <property type="project" value="UniProtKB-KW"/>
</dbReference>
<keyword evidence="7" id="KW-1278">Translocase</keyword>
<evidence type="ECO:0000256" key="4">
    <source>
        <dbReference type="ARBA" id="ARBA00022475"/>
    </source>
</evidence>
<dbReference type="InterPro" id="IPR003439">
    <property type="entry name" value="ABC_transporter-like_ATP-bd"/>
</dbReference>
<evidence type="ECO:0000256" key="7">
    <source>
        <dbReference type="ARBA" id="ARBA00022967"/>
    </source>
</evidence>
<proteinExistence type="inferred from homology"/>
<evidence type="ECO:0000256" key="3">
    <source>
        <dbReference type="ARBA" id="ARBA00022448"/>
    </source>
</evidence>
<evidence type="ECO:0000259" key="9">
    <source>
        <dbReference type="PROSITE" id="PS50893"/>
    </source>
</evidence>
<evidence type="ECO:0000256" key="5">
    <source>
        <dbReference type="ARBA" id="ARBA00022741"/>
    </source>
</evidence>
<dbReference type="EMBL" id="SMRT01000021">
    <property type="protein sequence ID" value="TDF92327.1"/>
    <property type="molecule type" value="Genomic_DNA"/>
</dbReference>
<keyword evidence="5" id="KW-0547">Nucleotide-binding</keyword>
<accession>A0A4R5KDQ4</accession>
<evidence type="ECO:0000256" key="1">
    <source>
        <dbReference type="ARBA" id="ARBA00004202"/>
    </source>
</evidence>
<dbReference type="RefSeq" id="WP_133235266.1">
    <property type="nucleotide sequence ID" value="NZ_SMRT01000021.1"/>
</dbReference>
<reference evidence="10 11" key="1">
    <citation type="submission" date="2019-03" db="EMBL/GenBank/DDBJ databases">
        <title>This is whole genome sequence of Paenibacillus sp MS74 strain.</title>
        <authorList>
            <person name="Trinh H.N."/>
        </authorList>
    </citation>
    <scope>NUCLEOTIDE SEQUENCE [LARGE SCALE GENOMIC DNA]</scope>
    <source>
        <strain evidence="10 11">MS74</strain>
    </source>
</reference>
<dbReference type="CDD" id="cd03225">
    <property type="entry name" value="ABC_cobalt_CbiO_domain1"/>
    <property type="match status" value="1"/>
</dbReference>
<dbReference type="Proteomes" id="UP000295636">
    <property type="component" value="Unassembled WGS sequence"/>
</dbReference>
<dbReference type="GO" id="GO:0016887">
    <property type="term" value="F:ATP hydrolysis activity"/>
    <property type="evidence" value="ECO:0007669"/>
    <property type="project" value="InterPro"/>
</dbReference>
<name>A0A4R5KDQ4_9BACL</name>
<dbReference type="InterPro" id="IPR027417">
    <property type="entry name" value="P-loop_NTPase"/>
</dbReference>